<sequence>MPDLSFQLEVPRCPDCPDVSCPFDPPAELLVSGLQSLMQQQGFEALAPILEHHFGSADDVLGDILAEHHRFDDKAFYHLMALIDETVDDYRQQITRF</sequence>
<gene>
    <name evidence="1" type="ORF">CI610_02601</name>
</gene>
<accession>A0A2H9T5G5</accession>
<protein>
    <submittedName>
        <fullName evidence="1">Uncharacterized protein</fullName>
    </submittedName>
</protein>
<dbReference type="EMBL" id="NSIT01000178">
    <property type="protein sequence ID" value="PJE78456.1"/>
    <property type="molecule type" value="Genomic_DNA"/>
</dbReference>
<name>A0A2H9T5G5_9ZZZZ</name>
<reference evidence="1" key="1">
    <citation type="journal article" date="2017" name="Appl. Environ. Microbiol.">
        <title>Molecular characterization of an Endozoicomonas-like organism causing infection in king scallop Pecten maximus L.</title>
        <authorList>
            <person name="Cano I."/>
            <person name="van Aerle R."/>
            <person name="Ross S."/>
            <person name="Verner-Jeffreys D.W."/>
            <person name="Paley R.K."/>
            <person name="Rimmer G."/>
            <person name="Ryder D."/>
            <person name="Hooper P."/>
            <person name="Stone D."/>
            <person name="Feist S.W."/>
        </authorList>
    </citation>
    <scope>NUCLEOTIDE SEQUENCE</scope>
</reference>
<evidence type="ECO:0000313" key="1">
    <source>
        <dbReference type="EMBL" id="PJE78456.1"/>
    </source>
</evidence>
<organism evidence="1">
    <name type="scientific">invertebrate metagenome</name>
    <dbReference type="NCBI Taxonomy" id="1711999"/>
    <lineage>
        <taxon>unclassified sequences</taxon>
        <taxon>metagenomes</taxon>
        <taxon>organismal metagenomes</taxon>
    </lineage>
</organism>
<proteinExistence type="predicted"/>
<comment type="caution">
    <text evidence="1">The sequence shown here is derived from an EMBL/GenBank/DDBJ whole genome shotgun (WGS) entry which is preliminary data.</text>
</comment>
<dbReference type="AlphaFoldDB" id="A0A2H9T5G5"/>